<dbReference type="GO" id="GO:0016787">
    <property type="term" value="F:hydrolase activity"/>
    <property type="evidence" value="ECO:0007669"/>
    <property type="project" value="InterPro"/>
</dbReference>
<dbReference type="EMBL" id="BJCC01000015">
    <property type="protein sequence ID" value="GCF94217.1"/>
    <property type="molecule type" value="Genomic_DNA"/>
</dbReference>
<sequence>MKKGQKILLVLVSVLFVAVAGGYAFLQTQSYAAEPRTEQLAEQAAETNHWLYFSAENTDKPMIIFYPGALVDTASYSGWAEKLAAAGYPVYLMKMPLDLAVLSPDRASIVLKEHPDKRYVIGGHSLGGVMASRFAKEHTRQLAGAFFLASYPDEKGSLKGIEIPVLSLTATNDQVLNHRAYQKAKEELPATTEYKTIHGGNHAGFGDYGAQTGDGESTISNQTQQVAKALQDWLEHLK</sequence>
<evidence type="ECO:0000313" key="2">
    <source>
        <dbReference type="EMBL" id="GCF94217.1"/>
    </source>
</evidence>
<feature type="domain" description="Alpha/beta hydrolase fold-5" evidence="1">
    <location>
        <begin position="63"/>
        <end position="225"/>
    </location>
</feature>
<name>A0A4P5P8A5_9ENTE</name>
<evidence type="ECO:0000313" key="3">
    <source>
        <dbReference type="Proteomes" id="UP000290567"/>
    </source>
</evidence>
<reference evidence="3" key="1">
    <citation type="submission" date="2019-02" db="EMBL/GenBank/DDBJ databases">
        <title>Draft genome sequence of Enterococcus sp. Gos25-1.</title>
        <authorList>
            <person name="Tanaka N."/>
            <person name="Shiwa Y."/>
            <person name="Fujita N."/>
        </authorList>
    </citation>
    <scope>NUCLEOTIDE SEQUENCE [LARGE SCALE GENOMIC DNA]</scope>
    <source>
        <strain evidence="3">Gos25-1</strain>
    </source>
</reference>
<dbReference type="InterPro" id="IPR029058">
    <property type="entry name" value="AB_hydrolase_fold"/>
</dbReference>
<dbReference type="Gene3D" id="3.40.50.1820">
    <property type="entry name" value="alpha/beta hydrolase"/>
    <property type="match status" value="1"/>
</dbReference>
<dbReference type="InterPro" id="IPR029059">
    <property type="entry name" value="AB_hydrolase_5"/>
</dbReference>
<dbReference type="Proteomes" id="UP000290567">
    <property type="component" value="Unassembled WGS sequence"/>
</dbReference>
<dbReference type="AlphaFoldDB" id="A0A4P5P8A5"/>
<proteinExistence type="predicted"/>
<accession>A0A4P5P8A5</accession>
<evidence type="ECO:0000259" key="1">
    <source>
        <dbReference type="Pfam" id="PF12695"/>
    </source>
</evidence>
<protein>
    <submittedName>
        <fullName evidence="2">Thioesterase</fullName>
    </submittedName>
</protein>
<dbReference type="OrthoDB" id="9780932at2"/>
<dbReference type="Pfam" id="PF12695">
    <property type="entry name" value="Abhydrolase_5"/>
    <property type="match status" value="1"/>
</dbReference>
<dbReference type="SUPFAM" id="SSF53474">
    <property type="entry name" value="alpha/beta-Hydrolases"/>
    <property type="match status" value="1"/>
</dbReference>
<gene>
    <name evidence="2" type="ORF">NRIC_21080</name>
</gene>
<dbReference type="RefSeq" id="WP_146622652.1">
    <property type="nucleotide sequence ID" value="NZ_BJCC01000015.1"/>
</dbReference>
<organism evidence="2 3">
    <name type="scientific">Enterococcus florum</name>
    <dbReference type="NCBI Taxonomy" id="2480627"/>
    <lineage>
        <taxon>Bacteria</taxon>
        <taxon>Bacillati</taxon>
        <taxon>Bacillota</taxon>
        <taxon>Bacilli</taxon>
        <taxon>Lactobacillales</taxon>
        <taxon>Enterococcaceae</taxon>
        <taxon>Enterococcus</taxon>
    </lineage>
</organism>
<keyword evidence="3" id="KW-1185">Reference proteome</keyword>
<comment type="caution">
    <text evidence="2">The sequence shown here is derived from an EMBL/GenBank/DDBJ whole genome shotgun (WGS) entry which is preliminary data.</text>
</comment>